<dbReference type="KEGG" id="mdu:MDUV_54100"/>
<evidence type="ECO:0000313" key="4">
    <source>
        <dbReference type="EMBL" id="BBX20550.1"/>
    </source>
</evidence>
<evidence type="ECO:0000259" key="3">
    <source>
        <dbReference type="Pfam" id="PF08237"/>
    </source>
</evidence>
<feature type="chain" id="PRO_5043960940" description="PE-PPE domain-containing protein" evidence="2">
    <location>
        <begin position="29"/>
        <end position="520"/>
    </location>
</feature>
<dbReference type="Pfam" id="PF08237">
    <property type="entry name" value="PE-PPE"/>
    <property type="match status" value="1"/>
</dbReference>
<name>A0A7I7K8N2_9MYCO</name>
<feature type="region of interest" description="Disordered" evidence="1">
    <location>
        <begin position="403"/>
        <end position="520"/>
    </location>
</feature>
<dbReference type="OrthoDB" id="4568361at2"/>
<feature type="compositionally biased region" description="Low complexity" evidence="1">
    <location>
        <begin position="410"/>
        <end position="420"/>
    </location>
</feature>
<keyword evidence="2" id="KW-0732">Signal</keyword>
<dbReference type="AlphaFoldDB" id="A0A7I7K8N2"/>
<feature type="signal peptide" evidence="2">
    <location>
        <begin position="1"/>
        <end position="28"/>
    </location>
</feature>
<gene>
    <name evidence="4" type="ORF">MDUV_54100</name>
</gene>
<evidence type="ECO:0000256" key="1">
    <source>
        <dbReference type="SAM" id="MobiDB-lite"/>
    </source>
</evidence>
<evidence type="ECO:0000256" key="2">
    <source>
        <dbReference type="SAM" id="SignalP"/>
    </source>
</evidence>
<feature type="domain" description="PE-PPE" evidence="3">
    <location>
        <begin position="82"/>
        <end position="310"/>
    </location>
</feature>
<protein>
    <recommendedName>
        <fullName evidence="3">PE-PPE domain-containing protein</fullName>
    </recommendedName>
</protein>
<sequence>MRRSRRSPRVLAAVLLAALLTLATAFSAALGNAATALIMGGSSHPLSIPGDTPEYIQTYIAGTDSNYIAPSGLCGLPCSLVAVYTPEQIRFVTGLFDLPFDESVAIGQANLDDCARGVSCTVTLAPYTATVSQAVADDEYLVFAYSESATIASKQKLQLIAHPLDGTVSFLLLANPNRPNGGILERFVGAYVPFLGISFDGPTPTFSPSTKPMVTVDIARQYDGWTDFPTNPLNLLAVANAMFGTVLVHGDYYDVGTPQLQGLYQDTSYYLIPTPITPLLTPLTWVPLLGRTLAIAIDAPLRVLIETGYDRTVNPGKPTPARYLYIPDLFRAAIDFAAAIPTGWDDAISYLAGDPDLRPFHTEPATSPYGVGGPPVYAGAVDPYGDLPFDEVAPVEGRHDAARREVDEIPTTADAAPPATNSEATETDVPAGGRADPVRTDDDVDDAAAELPPTDVIDIDSGIDIDTDSGTDIGTDSGTADPDIDTADPEPATLTSSPDAESESEQSSPPASATTGPDPQ</sequence>
<organism evidence="4 5">
    <name type="scientific">Mycolicibacterium duvalii</name>
    <dbReference type="NCBI Taxonomy" id="39688"/>
    <lineage>
        <taxon>Bacteria</taxon>
        <taxon>Bacillati</taxon>
        <taxon>Actinomycetota</taxon>
        <taxon>Actinomycetes</taxon>
        <taxon>Mycobacteriales</taxon>
        <taxon>Mycobacteriaceae</taxon>
        <taxon>Mycolicibacterium</taxon>
    </lineage>
</organism>
<reference evidence="4 5" key="1">
    <citation type="journal article" date="2019" name="Emerg. Microbes Infect.">
        <title>Comprehensive subspecies identification of 175 nontuberculous mycobacteria species based on 7547 genomic profiles.</title>
        <authorList>
            <person name="Matsumoto Y."/>
            <person name="Kinjo T."/>
            <person name="Motooka D."/>
            <person name="Nabeya D."/>
            <person name="Jung N."/>
            <person name="Uechi K."/>
            <person name="Horii T."/>
            <person name="Iida T."/>
            <person name="Fujita J."/>
            <person name="Nakamura S."/>
        </authorList>
    </citation>
    <scope>NUCLEOTIDE SEQUENCE [LARGE SCALE GENOMIC DNA]</scope>
    <source>
        <strain evidence="4 5">JCM 6396</strain>
    </source>
</reference>
<keyword evidence="5" id="KW-1185">Reference proteome</keyword>
<feature type="compositionally biased region" description="Low complexity" evidence="1">
    <location>
        <begin position="470"/>
        <end position="479"/>
    </location>
</feature>
<dbReference type="InterPro" id="IPR013228">
    <property type="entry name" value="PE-PPE_C"/>
</dbReference>
<evidence type="ECO:0000313" key="5">
    <source>
        <dbReference type="Proteomes" id="UP000467006"/>
    </source>
</evidence>
<accession>A0A7I7K8N2</accession>
<feature type="compositionally biased region" description="Acidic residues" evidence="1">
    <location>
        <begin position="457"/>
        <end position="469"/>
    </location>
</feature>
<dbReference type="Proteomes" id="UP000467006">
    <property type="component" value="Chromosome"/>
</dbReference>
<dbReference type="EMBL" id="AP022563">
    <property type="protein sequence ID" value="BBX20550.1"/>
    <property type="molecule type" value="Genomic_DNA"/>
</dbReference>
<proteinExistence type="predicted"/>